<evidence type="ECO:0000256" key="2">
    <source>
        <dbReference type="SAM" id="Phobius"/>
    </source>
</evidence>
<accession>A0A165UZS7</accession>
<organism evidence="3 4">
    <name type="scientific">Neolentinus lepideus HHB14362 ss-1</name>
    <dbReference type="NCBI Taxonomy" id="1314782"/>
    <lineage>
        <taxon>Eukaryota</taxon>
        <taxon>Fungi</taxon>
        <taxon>Dikarya</taxon>
        <taxon>Basidiomycota</taxon>
        <taxon>Agaricomycotina</taxon>
        <taxon>Agaricomycetes</taxon>
        <taxon>Gloeophyllales</taxon>
        <taxon>Gloeophyllaceae</taxon>
        <taxon>Neolentinus</taxon>
    </lineage>
</organism>
<keyword evidence="2" id="KW-0812">Transmembrane</keyword>
<feature type="transmembrane region" description="Helical" evidence="2">
    <location>
        <begin position="62"/>
        <end position="85"/>
    </location>
</feature>
<dbReference type="STRING" id="1314782.A0A165UZS7"/>
<evidence type="ECO:0000313" key="4">
    <source>
        <dbReference type="Proteomes" id="UP000076761"/>
    </source>
</evidence>
<feature type="transmembrane region" description="Helical" evidence="2">
    <location>
        <begin position="97"/>
        <end position="117"/>
    </location>
</feature>
<sequence>MSFHFKEYVTAIWRREKFCCCLPVRFGVICMSTLGIVVTGILSIAIWHAVASNHMTAHANTVLIIAGVVEILLLLASILGLAGAIARKQLFVAMYTYFLYTHFLLNVGVAGYLLWMVTHAEQSDVVKACKQAITNTQAQDQCTGLLKITKTIFLVVGFAVLFIELYGALIATRYLLQLKGEKRYDRSSRMMARPRSGYASLGDSGSSPRHKEFDPYAHYRDESLSFTLSGRYMELSEDTKVPPIHDDEEAGYGGGAWTHEQISQYEKSISPEPEIVQSREKSTIVAPVARPAKSFIPEALLPYKPQSPDSQQSTKVSSRVSFSLPSSPEHKHRT</sequence>
<keyword evidence="2" id="KW-1133">Transmembrane helix</keyword>
<dbReference type="InParanoid" id="A0A165UZS7"/>
<feature type="transmembrane region" description="Helical" evidence="2">
    <location>
        <begin position="152"/>
        <end position="176"/>
    </location>
</feature>
<reference evidence="3 4" key="1">
    <citation type="journal article" date="2016" name="Mol. Biol. Evol.">
        <title>Comparative Genomics of Early-Diverging Mushroom-Forming Fungi Provides Insights into the Origins of Lignocellulose Decay Capabilities.</title>
        <authorList>
            <person name="Nagy L.G."/>
            <person name="Riley R."/>
            <person name="Tritt A."/>
            <person name="Adam C."/>
            <person name="Daum C."/>
            <person name="Floudas D."/>
            <person name="Sun H."/>
            <person name="Yadav J.S."/>
            <person name="Pangilinan J."/>
            <person name="Larsson K.H."/>
            <person name="Matsuura K."/>
            <person name="Barry K."/>
            <person name="Labutti K."/>
            <person name="Kuo R."/>
            <person name="Ohm R.A."/>
            <person name="Bhattacharya S.S."/>
            <person name="Shirouzu T."/>
            <person name="Yoshinaga Y."/>
            <person name="Martin F.M."/>
            <person name="Grigoriev I.V."/>
            <person name="Hibbett D.S."/>
        </authorList>
    </citation>
    <scope>NUCLEOTIDE SEQUENCE [LARGE SCALE GENOMIC DNA]</scope>
    <source>
        <strain evidence="3 4">HHB14362 ss-1</strain>
    </source>
</reference>
<keyword evidence="2" id="KW-0472">Membrane</keyword>
<dbReference type="AlphaFoldDB" id="A0A165UZS7"/>
<dbReference type="Proteomes" id="UP000076761">
    <property type="component" value="Unassembled WGS sequence"/>
</dbReference>
<proteinExistence type="predicted"/>
<feature type="region of interest" description="Disordered" evidence="1">
    <location>
        <begin position="300"/>
        <end position="334"/>
    </location>
</feature>
<evidence type="ECO:0000256" key="1">
    <source>
        <dbReference type="SAM" id="MobiDB-lite"/>
    </source>
</evidence>
<name>A0A165UZS7_9AGAM</name>
<keyword evidence="4" id="KW-1185">Reference proteome</keyword>
<gene>
    <name evidence="3" type="ORF">NEOLEDRAFT_1128423</name>
</gene>
<dbReference type="OrthoDB" id="3249582at2759"/>
<protein>
    <submittedName>
        <fullName evidence="3">Uncharacterized protein</fullName>
    </submittedName>
</protein>
<feature type="compositionally biased region" description="Low complexity" evidence="1">
    <location>
        <begin position="316"/>
        <end position="327"/>
    </location>
</feature>
<dbReference type="EMBL" id="KV425555">
    <property type="protein sequence ID" value="KZT28942.1"/>
    <property type="molecule type" value="Genomic_DNA"/>
</dbReference>
<evidence type="ECO:0000313" key="3">
    <source>
        <dbReference type="EMBL" id="KZT28942.1"/>
    </source>
</evidence>
<feature type="transmembrane region" description="Helical" evidence="2">
    <location>
        <begin position="24"/>
        <end position="50"/>
    </location>
</feature>